<dbReference type="InterPro" id="IPR009604">
    <property type="entry name" value="LsmAD_domain"/>
</dbReference>
<dbReference type="Pfam" id="PF07145">
    <property type="entry name" value="PAM2"/>
    <property type="match status" value="1"/>
</dbReference>
<dbReference type="Proteomes" id="UP001055439">
    <property type="component" value="Chromosome 7"/>
</dbReference>
<dbReference type="FunFam" id="2.30.30.100:FF:000054">
    <property type="entry name" value="Polyadenylate-binding protein-interacting protein 3"/>
    <property type="match status" value="1"/>
</dbReference>
<dbReference type="GO" id="GO:0003729">
    <property type="term" value="F:mRNA binding"/>
    <property type="evidence" value="ECO:0007669"/>
    <property type="project" value="TreeGrafter"/>
</dbReference>
<dbReference type="OrthoDB" id="2275718at2759"/>
<feature type="region of interest" description="Disordered" evidence="1">
    <location>
        <begin position="414"/>
        <end position="437"/>
    </location>
</feature>
<dbReference type="Pfam" id="PF14438">
    <property type="entry name" value="SM-ATX"/>
    <property type="match status" value="1"/>
</dbReference>
<dbReference type="AlphaFoldDB" id="A0A9E7GGM7"/>
<feature type="region of interest" description="Disordered" evidence="1">
    <location>
        <begin position="348"/>
        <end position="367"/>
    </location>
</feature>
<feature type="compositionally biased region" description="Polar residues" evidence="1">
    <location>
        <begin position="60"/>
        <end position="73"/>
    </location>
</feature>
<dbReference type="InterPro" id="IPR009818">
    <property type="entry name" value="PAM2_motif"/>
</dbReference>
<reference evidence="3" key="1">
    <citation type="submission" date="2022-05" db="EMBL/GenBank/DDBJ databases">
        <title>The Musa troglodytarum L. genome provides insights into the mechanism of non-climacteric behaviour and enrichment of carotenoids.</title>
        <authorList>
            <person name="Wang J."/>
        </authorList>
    </citation>
    <scope>NUCLEOTIDE SEQUENCE</scope>
    <source>
        <tissue evidence="3">Leaf</tissue>
    </source>
</reference>
<dbReference type="GO" id="GO:0034063">
    <property type="term" value="P:stress granule assembly"/>
    <property type="evidence" value="ECO:0007669"/>
    <property type="project" value="TreeGrafter"/>
</dbReference>
<protein>
    <submittedName>
        <fullName evidence="3">LsmAD domain</fullName>
    </submittedName>
</protein>
<evidence type="ECO:0000259" key="2">
    <source>
        <dbReference type="SMART" id="SM01272"/>
    </source>
</evidence>
<dbReference type="Gene3D" id="2.30.30.100">
    <property type="match status" value="1"/>
</dbReference>
<organism evidence="3 4">
    <name type="scientific">Musa troglodytarum</name>
    <name type="common">fe'i banana</name>
    <dbReference type="NCBI Taxonomy" id="320322"/>
    <lineage>
        <taxon>Eukaryota</taxon>
        <taxon>Viridiplantae</taxon>
        <taxon>Streptophyta</taxon>
        <taxon>Embryophyta</taxon>
        <taxon>Tracheophyta</taxon>
        <taxon>Spermatophyta</taxon>
        <taxon>Magnoliopsida</taxon>
        <taxon>Liliopsida</taxon>
        <taxon>Zingiberales</taxon>
        <taxon>Musaceae</taxon>
        <taxon>Musa</taxon>
    </lineage>
</organism>
<dbReference type="InterPro" id="IPR045117">
    <property type="entry name" value="ATXN2-like"/>
</dbReference>
<keyword evidence="4" id="KW-1185">Reference proteome</keyword>
<proteinExistence type="predicted"/>
<gene>
    <name evidence="3" type="ORF">MUK42_11427</name>
</gene>
<evidence type="ECO:0000313" key="4">
    <source>
        <dbReference type="Proteomes" id="UP001055439"/>
    </source>
</evidence>
<dbReference type="EMBL" id="CP097509">
    <property type="protein sequence ID" value="URE15059.1"/>
    <property type="molecule type" value="Genomic_DNA"/>
</dbReference>
<dbReference type="PANTHER" id="PTHR12854">
    <property type="entry name" value="ATAXIN 2-RELATED"/>
    <property type="match status" value="1"/>
</dbReference>
<evidence type="ECO:0000256" key="1">
    <source>
        <dbReference type="SAM" id="MobiDB-lite"/>
    </source>
</evidence>
<accession>A0A9E7GGM7</accession>
<dbReference type="Pfam" id="PF06741">
    <property type="entry name" value="LsmAD"/>
    <property type="match status" value="1"/>
</dbReference>
<dbReference type="GO" id="GO:0010494">
    <property type="term" value="C:cytoplasmic stress granule"/>
    <property type="evidence" value="ECO:0007669"/>
    <property type="project" value="TreeGrafter"/>
</dbReference>
<evidence type="ECO:0000313" key="3">
    <source>
        <dbReference type="EMBL" id="URE15059.1"/>
    </source>
</evidence>
<feature type="compositionally biased region" description="Basic and acidic residues" evidence="1">
    <location>
        <begin position="414"/>
        <end position="424"/>
    </location>
</feature>
<dbReference type="InterPro" id="IPR025852">
    <property type="entry name" value="SM_dom_ATX"/>
</dbReference>
<dbReference type="PANTHER" id="PTHR12854:SF7">
    <property type="entry name" value="ATAXIN-2 HOMOLOG"/>
    <property type="match status" value="1"/>
</dbReference>
<feature type="compositionally biased region" description="Polar residues" evidence="1">
    <location>
        <begin position="461"/>
        <end position="474"/>
    </location>
</feature>
<feature type="region of interest" description="Disordered" evidence="1">
    <location>
        <begin position="51"/>
        <end position="79"/>
    </location>
</feature>
<sequence>MLGQIGRVALPLPDEIVDSGHIKLMQRMNLQQGRPFANGYSGRRVDTVMGTRTESRTQGRKSASPNFVSTNGTRVGRPASPSRDRLIYVLTCLVGHHVEVHVKNGSIISGIFHATNADEDFEIVLKMAQVIKDGSVKERKSDHDSIKKPQPMVIPARELVQVLAKDVSLGDEFTPGQSCENQKDLMIDSVISHSHHLETERELAPWMPDEDDPECPELENTFDGTFDRKWDQFETNEALFGVKSTFNEELYTTKLERGPQMRDLEKLALKIAREIEGEETQDLHLAEERGFSYHDDFDLDEESRYSAVRREVIGSGLRENENSDMEAYGSGIFAGSLGLVTSGSCSDSLSKKNGNEAQASCNETQASSTSSSVVEEAFLHTLADKDLGLSSVDANSELKSDCIAQSSSLDDEIRLDDNQIKDQGGKSGRMAIQDSQTSDDVNMSIKLEEVIISAPLYDPSSSSQGNIITESSDSPVRGKLPAASESVDPPIRQVSSTSYSEYAHAELNRPFSSPSTSCGSLSSEKSTLNPNAKEFKLNPNAKSFTPSSTVRLHAAVPDGSFYQASNVNAVQHMHGLPLGVGVAPSFSHQPVFYNPQAAQIQSPQAYIHPNGPVYGQQMIVGQHPQFYYVQSYPPEMPHKGRKF</sequence>
<name>A0A9E7GGM7_9LILI</name>
<feature type="region of interest" description="Disordered" evidence="1">
    <location>
        <begin position="461"/>
        <end position="492"/>
    </location>
</feature>
<feature type="domain" description="LsmAD" evidence="2">
    <location>
        <begin position="240"/>
        <end position="311"/>
    </location>
</feature>
<dbReference type="SMART" id="SM01272">
    <property type="entry name" value="LsmAD"/>
    <property type="match status" value="1"/>
</dbReference>